<evidence type="ECO:0000313" key="1">
    <source>
        <dbReference type="EMBL" id="CDY42526.1"/>
    </source>
</evidence>
<dbReference type="EMBL" id="LK032527">
    <property type="protein sequence ID" value="CDY42526.1"/>
    <property type="molecule type" value="Genomic_DNA"/>
</dbReference>
<accession>A0A078HXV9</accession>
<keyword evidence="2" id="KW-1185">Reference proteome</keyword>
<sequence>MVWATGDLNNTRQIDTFFMDDVATKLARREATNITWQRDSFVEEGKSAVMDFLVFNNKRW</sequence>
<reference evidence="1 2" key="1">
    <citation type="journal article" date="2014" name="Science">
        <title>Plant genetics. Early allopolyploid evolution in the post-Neolithic Brassica napus oilseed genome.</title>
        <authorList>
            <person name="Chalhoub B."/>
            <person name="Denoeud F."/>
            <person name="Liu S."/>
            <person name="Parkin I.A."/>
            <person name="Tang H."/>
            <person name="Wang X."/>
            <person name="Chiquet J."/>
            <person name="Belcram H."/>
            <person name="Tong C."/>
            <person name="Samans B."/>
            <person name="Correa M."/>
            <person name="Da Silva C."/>
            <person name="Just J."/>
            <person name="Falentin C."/>
            <person name="Koh C.S."/>
            <person name="Le Clainche I."/>
            <person name="Bernard M."/>
            <person name="Bento P."/>
            <person name="Noel B."/>
            <person name="Labadie K."/>
            <person name="Alberti A."/>
            <person name="Charles M."/>
            <person name="Arnaud D."/>
            <person name="Guo H."/>
            <person name="Daviaud C."/>
            <person name="Alamery S."/>
            <person name="Jabbari K."/>
            <person name="Zhao M."/>
            <person name="Edger P.P."/>
            <person name="Chelaifa H."/>
            <person name="Tack D."/>
            <person name="Lassalle G."/>
            <person name="Mestiri I."/>
            <person name="Schnel N."/>
            <person name="Le Paslier M.C."/>
            <person name="Fan G."/>
            <person name="Renault V."/>
            <person name="Bayer P.E."/>
            <person name="Golicz A.A."/>
            <person name="Manoli S."/>
            <person name="Lee T.H."/>
            <person name="Thi V.H."/>
            <person name="Chalabi S."/>
            <person name="Hu Q."/>
            <person name="Fan C."/>
            <person name="Tollenaere R."/>
            <person name="Lu Y."/>
            <person name="Battail C."/>
            <person name="Shen J."/>
            <person name="Sidebottom C.H."/>
            <person name="Wang X."/>
            <person name="Canaguier A."/>
            <person name="Chauveau A."/>
            <person name="Berard A."/>
            <person name="Deniot G."/>
            <person name="Guan M."/>
            <person name="Liu Z."/>
            <person name="Sun F."/>
            <person name="Lim Y.P."/>
            <person name="Lyons E."/>
            <person name="Town C.D."/>
            <person name="Bancroft I."/>
            <person name="Wang X."/>
            <person name="Meng J."/>
            <person name="Ma J."/>
            <person name="Pires J.C."/>
            <person name="King G.J."/>
            <person name="Brunel D."/>
            <person name="Delourme R."/>
            <person name="Renard M."/>
            <person name="Aury J.M."/>
            <person name="Adams K.L."/>
            <person name="Batley J."/>
            <person name="Snowdon R.J."/>
            <person name="Tost J."/>
            <person name="Edwards D."/>
            <person name="Zhou Y."/>
            <person name="Hua W."/>
            <person name="Sharpe A.G."/>
            <person name="Paterson A.H."/>
            <person name="Guan C."/>
            <person name="Wincker P."/>
        </authorList>
    </citation>
    <scope>NUCLEOTIDE SEQUENCE [LARGE SCALE GENOMIC DNA]</scope>
    <source>
        <strain evidence="2">cv. Darmor-bzh</strain>
    </source>
</reference>
<organism evidence="1 2">
    <name type="scientific">Brassica napus</name>
    <name type="common">Rape</name>
    <dbReference type="NCBI Taxonomy" id="3708"/>
    <lineage>
        <taxon>Eukaryota</taxon>
        <taxon>Viridiplantae</taxon>
        <taxon>Streptophyta</taxon>
        <taxon>Embryophyta</taxon>
        <taxon>Tracheophyta</taxon>
        <taxon>Spermatophyta</taxon>
        <taxon>Magnoliopsida</taxon>
        <taxon>eudicotyledons</taxon>
        <taxon>Gunneridae</taxon>
        <taxon>Pentapetalae</taxon>
        <taxon>rosids</taxon>
        <taxon>malvids</taxon>
        <taxon>Brassicales</taxon>
        <taxon>Brassicaceae</taxon>
        <taxon>Brassiceae</taxon>
        <taxon>Brassica</taxon>
    </lineage>
</organism>
<gene>
    <name evidence="1" type="primary">BnaC06g03320D</name>
    <name evidence="1" type="ORF">GSBRNA2T00074982001</name>
</gene>
<dbReference type="Gramene" id="CDY42526">
    <property type="protein sequence ID" value="CDY42526"/>
    <property type="gene ID" value="GSBRNA2T00074982001"/>
</dbReference>
<name>A0A078HXV9_BRANA</name>
<protein>
    <submittedName>
        <fullName evidence="1">BnaC06g03320D protein</fullName>
    </submittedName>
</protein>
<dbReference type="OMA" id="RREATNI"/>
<proteinExistence type="predicted"/>
<dbReference type="Proteomes" id="UP000028999">
    <property type="component" value="Unassembled WGS sequence"/>
</dbReference>
<dbReference type="AlphaFoldDB" id="A0A078HXV9"/>
<dbReference type="PaxDb" id="3708-A0A078HXV9"/>
<evidence type="ECO:0000313" key="2">
    <source>
        <dbReference type="Proteomes" id="UP000028999"/>
    </source>
</evidence>